<evidence type="ECO:0000256" key="1">
    <source>
        <dbReference type="ARBA" id="ARBA00004496"/>
    </source>
</evidence>
<comment type="caution">
    <text evidence="11">The sequence shown here is derived from an EMBL/GenBank/DDBJ whole genome shotgun (WGS) entry which is preliminary data.</text>
</comment>
<evidence type="ECO:0000259" key="10">
    <source>
        <dbReference type="PROSITE" id="PS51755"/>
    </source>
</evidence>
<organism evidence="11 12">
    <name type="scientific">Oceanobacillus arenosus</name>
    <dbReference type="NCBI Taxonomy" id="1229153"/>
    <lineage>
        <taxon>Bacteria</taxon>
        <taxon>Bacillati</taxon>
        <taxon>Bacillota</taxon>
        <taxon>Bacilli</taxon>
        <taxon>Bacillales</taxon>
        <taxon>Bacillaceae</taxon>
        <taxon>Oceanobacillus</taxon>
    </lineage>
</organism>
<dbReference type="Gene3D" id="1.10.10.10">
    <property type="entry name" value="Winged helix-like DNA-binding domain superfamily/Winged helix DNA-binding domain"/>
    <property type="match status" value="1"/>
</dbReference>
<dbReference type="PANTHER" id="PTHR48111">
    <property type="entry name" value="REGULATOR OF RPOS"/>
    <property type="match status" value="1"/>
</dbReference>
<evidence type="ECO:0000313" key="12">
    <source>
        <dbReference type="Proteomes" id="UP000257143"/>
    </source>
</evidence>
<dbReference type="Proteomes" id="UP000257143">
    <property type="component" value="Unassembled WGS sequence"/>
</dbReference>
<dbReference type="CDD" id="cd00383">
    <property type="entry name" value="trans_reg_C"/>
    <property type="match status" value="1"/>
</dbReference>
<evidence type="ECO:0000256" key="8">
    <source>
        <dbReference type="PROSITE-ProRule" id="PRU01091"/>
    </source>
</evidence>
<evidence type="ECO:0000256" key="3">
    <source>
        <dbReference type="ARBA" id="ARBA00023012"/>
    </source>
</evidence>
<dbReference type="FunFam" id="1.10.10.10:FF:000018">
    <property type="entry name" value="DNA-binding response regulator ResD"/>
    <property type="match status" value="1"/>
</dbReference>
<keyword evidence="6" id="KW-0804">Transcription</keyword>
<feature type="modified residue" description="4-aspartylphosphate" evidence="7">
    <location>
        <position position="54"/>
    </location>
</feature>
<dbReference type="OrthoDB" id="9790442at2"/>
<accession>A0A3D8PLK7</accession>
<dbReference type="GO" id="GO:0032993">
    <property type="term" value="C:protein-DNA complex"/>
    <property type="evidence" value="ECO:0007669"/>
    <property type="project" value="TreeGrafter"/>
</dbReference>
<evidence type="ECO:0000313" key="11">
    <source>
        <dbReference type="EMBL" id="RDW16904.1"/>
    </source>
</evidence>
<feature type="domain" description="OmpR/PhoB-type" evidence="10">
    <location>
        <begin position="139"/>
        <end position="238"/>
    </location>
</feature>
<dbReference type="Pfam" id="PF00072">
    <property type="entry name" value="Response_reg"/>
    <property type="match status" value="1"/>
</dbReference>
<dbReference type="SMART" id="SM00862">
    <property type="entry name" value="Trans_reg_C"/>
    <property type="match status" value="1"/>
</dbReference>
<dbReference type="GO" id="GO:0005829">
    <property type="term" value="C:cytosol"/>
    <property type="evidence" value="ECO:0007669"/>
    <property type="project" value="TreeGrafter"/>
</dbReference>
<keyword evidence="4" id="KW-0805">Transcription regulation</keyword>
<evidence type="ECO:0000256" key="7">
    <source>
        <dbReference type="PROSITE-ProRule" id="PRU00169"/>
    </source>
</evidence>
<dbReference type="InterPro" id="IPR036388">
    <property type="entry name" value="WH-like_DNA-bd_sf"/>
</dbReference>
<dbReference type="CDD" id="cd17574">
    <property type="entry name" value="REC_OmpR"/>
    <property type="match status" value="1"/>
</dbReference>
<evidence type="ECO:0000256" key="2">
    <source>
        <dbReference type="ARBA" id="ARBA00022553"/>
    </source>
</evidence>
<dbReference type="GO" id="GO:0000976">
    <property type="term" value="F:transcription cis-regulatory region binding"/>
    <property type="evidence" value="ECO:0007669"/>
    <property type="project" value="TreeGrafter"/>
</dbReference>
<dbReference type="PROSITE" id="PS51755">
    <property type="entry name" value="OMPR_PHOB"/>
    <property type="match status" value="1"/>
</dbReference>
<dbReference type="PROSITE" id="PS50110">
    <property type="entry name" value="RESPONSE_REGULATORY"/>
    <property type="match status" value="1"/>
</dbReference>
<dbReference type="InterPro" id="IPR039420">
    <property type="entry name" value="WalR-like"/>
</dbReference>
<gene>
    <name evidence="11" type="ORF">CWR48_14930</name>
</gene>
<dbReference type="EMBL" id="PIOC01000023">
    <property type="protein sequence ID" value="RDW16904.1"/>
    <property type="molecule type" value="Genomic_DNA"/>
</dbReference>
<sequence>MASEKILLVDDDADMREVLQLYLKKNGYLVFTAEDGVDAIRAVEESNPDLILLDVMMPNLDGLEFLPIIRKKTEVPVLLLSSKNDDIDTILGLSVGGDDYISKTTSMPVIVSKVRAHLRRNRILADRTENTGNQPQSERTIIEYPGLTINLVNAEVIANGSVVKLSAKEYQLLCLMARNPERIYTVEKLFELIWAENSLGDYRTVMVHLSNLRKKIELNPNEPQYILTLRGIGYKFNASNM</sequence>
<dbReference type="SUPFAM" id="SSF52172">
    <property type="entry name" value="CheY-like"/>
    <property type="match status" value="1"/>
</dbReference>
<proteinExistence type="predicted"/>
<name>A0A3D8PLK7_9BACI</name>
<evidence type="ECO:0000256" key="4">
    <source>
        <dbReference type="ARBA" id="ARBA00023015"/>
    </source>
</evidence>
<keyword evidence="12" id="KW-1185">Reference proteome</keyword>
<reference evidence="12" key="1">
    <citation type="submission" date="2017-11" db="EMBL/GenBank/DDBJ databases">
        <authorList>
            <person name="Zhu W."/>
        </authorList>
    </citation>
    <scope>NUCLEOTIDE SEQUENCE [LARGE SCALE GENOMIC DNA]</scope>
    <source>
        <strain evidence="12">CAU 1183</strain>
    </source>
</reference>
<comment type="subcellular location">
    <subcellularLocation>
        <location evidence="1">Cytoplasm</location>
    </subcellularLocation>
</comment>
<dbReference type="RefSeq" id="WP_115774134.1">
    <property type="nucleotide sequence ID" value="NZ_PIOC01000023.1"/>
</dbReference>
<dbReference type="SMART" id="SM00448">
    <property type="entry name" value="REC"/>
    <property type="match status" value="1"/>
</dbReference>
<keyword evidence="3" id="KW-0902">Two-component regulatory system</keyword>
<feature type="domain" description="Response regulatory" evidence="9">
    <location>
        <begin position="5"/>
        <end position="118"/>
    </location>
</feature>
<keyword evidence="5 8" id="KW-0238">DNA-binding</keyword>
<dbReference type="InterPro" id="IPR016032">
    <property type="entry name" value="Sig_transdc_resp-reg_C-effctor"/>
</dbReference>
<dbReference type="Pfam" id="PF00486">
    <property type="entry name" value="Trans_reg_C"/>
    <property type="match status" value="1"/>
</dbReference>
<dbReference type="PANTHER" id="PTHR48111:SF40">
    <property type="entry name" value="PHOSPHATE REGULON TRANSCRIPTIONAL REGULATORY PROTEIN PHOB"/>
    <property type="match status" value="1"/>
</dbReference>
<dbReference type="FunFam" id="3.40.50.2300:FF:000001">
    <property type="entry name" value="DNA-binding response regulator PhoB"/>
    <property type="match status" value="1"/>
</dbReference>
<dbReference type="AlphaFoldDB" id="A0A3D8PLK7"/>
<feature type="DNA-binding region" description="OmpR/PhoB-type" evidence="8">
    <location>
        <begin position="139"/>
        <end position="238"/>
    </location>
</feature>
<evidence type="ECO:0000256" key="6">
    <source>
        <dbReference type="ARBA" id="ARBA00023163"/>
    </source>
</evidence>
<keyword evidence="2 7" id="KW-0597">Phosphoprotein</keyword>
<evidence type="ECO:0000259" key="9">
    <source>
        <dbReference type="PROSITE" id="PS50110"/>
    </source>
</evidence>
<dbReference type="InterPro" id="IPR011006">
    <property type="entry name" value="CheY-like_superfamily"/>
</dbReference>
<evidence type="ECO:0000256" key="5">
    <source>
        <dbReference type="ARBA" id="ARBA00023125"/>
    </source>
</evidence>
<protein>
    <submittedName>
        <fullName evidence="11">DNA-binding response regulator</fullName>
    </submittedName>
</protein>
<dbReference type="GO" id="GO:0006355">
    <property type="term" value="P:regulation of DNA-templated transcription"/>
    <property type="evidence" value="ECO:0007669"/>
    <property type="project" value="InterPro"/>
</dbReference>
<dbReference type="Gene3D" id="3.40.50.2300">
    <property type="match status" value="1"/>
</dbReference>
<dbReference type="SUPFAM" id="SSF46894">
    <property type="entry name" value="C-terminal effector domain of the bipartite response regulators"/>
    <property type="match status" value="1"/>
</dbReference>
<dbReference type="GO" id="GO:0000156">
    <property type="term" value="F:phosphorelay response regulator activity"/>
    <property type="evidence" value="ECO:0007669"/>
    <property type="project" value="TreeGrafter"/>
</dbReference>
<dbReference type="InterPro" id="IPR001789">
    <property type="entry name" value="Sig_transdc_resp-reg_receiver"/>
</dbReference>
<dbReference type="InterPro" id="IPR001867">
    <property type="entry name" value="OmpR/PhoB-type_DNA-bd"/>
</dbReference>